<comment type="subcellular location">
    <subcellularLocation>
        <location evidence="1">Cell membrane</location>
        <topology evidence="1">Multi-pass membrane protein</topology>
    </subcellularLocation>
</comment>
<feature type="domain" description="Major facilitator superfamily (MFS) profile" evidence="6">
    <location>
        <begin position="19"/>
        <end position="400"/>
    </location>
</feature>
<dbReference type="PROSITE" id="PS50850">
    <property type="entry name" value="MFS"/>
    <property type="match status" value="1"/>
</dbReference>
<evidence type="ECO:0000313" key="7">
    <source>
        <dbReference type="EMBL" id="AWH95244.1"/>
    </source>
</evidence>
<dbReference type="Proteomes" id="UP000244903">
    <property type="component" value="Chromosome"/>
</dbReference>
<dbReference type="GO" id="GO:0005886">
    <property type="term" value="C:plasma membrane"/>
    <property type="evidence" value="ECO:0007669"/>
    <property type="project" value="UniProtKB-SubCell"/>
</dbReference>
<proteinExistence type="predicted"/>
<sequence>MTPGVKKPGAFAQLARTPGVPAAFVLVLLAFGGFSLLLPVVPLAVVRGGGSELVAGATTGVFMTVTVLVQLLTPRITAAIGYRAVLGIGSALLGLPSGLLALFDGPFAVLAVSGVRGAGFGMMTVAGSALVAELAPPGMLGRATSLIGLAVGISEAIFLPVGLWLLEVFGLATVAWSATAFGVVGLVAAARLPNVHPAPAQSSSDPSALGRKAVFVLLAGPFLVMVAVSLPYGAAASFLSPALDSIVSGSGAVVAGVGLGLLGVGVIVGRTFAGLISDRRGPGALVWPGLAFAALGMAGIAGLLSVSANPWWFIAPTVVFGLGFGAVQNEALVASFERMPRSRLGTASASWNISFDAGTGLGSVVMGGFAGFGYVVLFTVAAGVVLLVGGPAAVGARRTRPTRDLTLSGRDDKVGS</sequence>
<keyword evidence="4 5" id="KW-0472">Membrane</keyword>
<keyword evidence="3 5" id="KW-1133">Transmembrane helix</keyword>
<keyword evidence="2 5" id="KW-0812">Transmembrane</keyword>
<dbReference type="AlphaFoldDB" id="A0AAD0JQI0"/>
<organism evidence="7 8">
    <name type="scientific">Dietzia psychralcaliphila</name>
    <dbReference type="NCBI Taxonomy" id="139021"/>
    <lineage>
        <taxon>Bacteria</taxon>
        <taxon>Bacillati</taxon>
        <taxon>Actinomycetota</taxon>
        <taxon>Actinomycetes</taxon>
        <taxon>Mycobacteriales</taxon>
        <taxon>Dietziaceae</taxon>
        <taxon>Dietzia</taxon>
    </lineage>
</organism>
<feature type="transmembrane region" description="Helical" evidence="5">
    <location>
        <begin position="213"/>
        <end position="232"/>
    </location>
</feature>
<feature type="transmembrane region" description="Helical" evidence="5">
    <location>
        <begin position="252"/>
        <end position="273"/>
    </location>
</feature>
<name>A0AAD0JQI0_9ACTN</name>
<feature type="transmembrane region" description="Helical" evidence="5">
    <location>
        <begin position="143"/>
        <end position="165"/>
    </location>
</feature>
<evidence type="ECO:0000259" key="6">
    <source>
        <dbReference type="PROSITE" id="PS50850"/>
    </source>
</evidence>
<feature type="transmembrane region" description="Helical" evidence="5">
    <location>
        <begin position="285"/>
        <end position="305"/>
    </location>
</feature>
<feature type="transmembrane region" description="Helical" evidence="5">
    <location>
        <begin position="171"/>
        <end position="192"/>
    </location>
</feature>
<feature type="transmembrane region" description="Helical" evidence="5">
    <location>
        <begin position="53"/>
        <end position="72"/>
    </location>
</feature>
<dbReference type="EMBL" id="CP015453">
    <property type="protein sequence ID" value="AWH95244.1"/>
    <property type="molecule type" value="Genomic_DNA"/>
</dbReference>
<evidence type="ECO:0000256" key="3">
    <source>
        <dbReference type="ARBA" id="ARBA00022989"/>
    </source>
</evidence>
<dbReference type="RefSeq" id="WP_107748381.1">
    <property type="nucleotide sequence ID" value="NZ_CP015453.1"/>
</dbReference>
<dbReference type="InterPro" id="IPR011701">
    <property type="entry name" value="MFS"/>
</dbReference>
<dbReference type="InterPro" id="IPR052714">
    <property type="entry name" value="MFS_Exporter"/>
</dbReference>
<dbReference type="InterPro" id="IPR020846">
    <property type="entry name" value="MFS_dom"/>
</dbReference>
<dbReference type="PANTHER" id="PTHR23531:SF1">
    <property type="entry name" value="QUINOLENE RESISTANCE PROTEIN NORA"/>
    <property type="match status" value="1"/>
</dbReference>
<feature type="transmembrane region" description="Helical" evidence="5">
    <location>
        <begin position="372"/>
        <end position="394"/>
    </location>
</feature>
<feature type="transmembrane region" description="Helical" evidence="5">
    <location>
        <begin position="311"/>
        <end position="332"/>
    </location>
</feature>
<evidence type="ECO:0000256" key="1">
    <source>
        <dbReference type="ARBA" id="ARBA00004651"/>
    </source>
</evidence>
<accession>A0AAD0JQI0</accession>
<dbReference type="GO" id="GO:0022857">
    <property type="term" value="F:transmembrane transporter activity"/>
    <property type="evidence" value="ECO:0007669"/>
    <property type="project" value="InterPro"/>
</dbReference>
<evidence type="ECO:0000313" key="8">
    <source>
        <dbReference type="Proteomes" id="UP000244903"/>
    </source>
</evidence>
<gene>
    <name evidence="7" type="ORF">A6048_06825</name>
</gene>
<dbReference type="InterPro" id="IPR036259">
    <property type="entry name" value="MFS_trans_sf"/>
</dbReference>
<dbReference type="Gene3D" id="1.20.1250.20">
    <property type="entry name" value="MFS general substrate transporter like domains"/>
    <property type="match status" value="1"/>
</dbReference>
<evidence type="ECO:0000256" key="4">
    <source>
        <dbReference type="ARBA" id="ARBA00023136"/>
    </source>
</evidence>
<dbReference type="SUPFAM" id="SSF103473">
    <property type="entry name" value="MFS general substrate transporter"/>
    <property type="match status" value="1"/>
</dbReference>
<evidence type="ECO:0000256" key="2">
    <source>
        <dbReference type="ARBA" id="ARBA00022692"/>
    </source>
</evidence>
<feature type="transmembrane region" description="Helical" evidence="5">
    <location>
        <begin position="109"/>
        <end position="131"/>
    </location>
</feature>
<evidence type="ECO:0000256" key="5">
    <source>
        <dbReference type="SAM" id="Phobius"/>
    </source>
</evidence>
<dbReference type="PANTHER" id="PTHR23531">
    <property type="entry name" value="QUINOLENE RESISTANCE PROTEIN NORA"/>
    <property type="match status" value="1"/>
</dbReference>
<dbReference type="Pfam" id="PF07690">
    <property type="entry name" value="MFS_1"/>
    <property type="match status" value="1"/>
</dbReference>
<dbReference type="KEGG" id="dpc:A6048_06825"/>
<feature type="transmembrane region" description="Helical" evidence="5">
    <location>
        <begin position="20"/>
        <end position="41"/>
    </location>
</feature>
<protein>
    <submittedName>
        <fullName evidence="7">MFS transporter permease</fullName>
    </submittedName>
</protein>
<reference evidence="7 8" key="1">
    <citation type="submission" date="2016-04" db="EMBL/GenBank/DDBJ databases">
        <title>Complete genome sequence of the haloalkaliphilic hydrocarbon-degrading bacterium Dietzia psychralcaliphila ILA-1T, isolated from a drain of a fish product-processing plant.</title>
        <authorList>
            <person name="Zhao J."/>
            <person name="Hu B."/>
            <person name="Geng S."/>
            <person name="Nie Y."/>
            <person name="Tang Y."/>
        </authorList>
    </citation>
    <scope>NUCLEOTIDE SEQUENCE [LARGE SCALE GENOMIC DNA]</scope>
    <source>
        <strain evidence="7 8">ILA-1</strain>
    </source>
</reference>
<feature type="transmembrane region" description="Helical" evidence="5">
    <location>
        <begin position="344"/>
        <end position="366"/>
    </location>
</feature>
<feature type="transmembrane region" description="Helical" evidence="5">
    <location>
        <begin position="84"/>
        <end position="103"/>
    </location>
</feature>
<keyword evidence="8" id="KW-1185">Reference proteome</keyword>